<reference evidence="2 3" key="1">
    <citation type="submission" date="2019-06" db="EMBL/GenBank/DDBJ databases">
        <title>Genome Sequence of the Brown Rot Fungal Pathogen Monilinia laxa.</title>
        <authorList>
            <person name="De Miccolis Angelini R.M."/>
            <person name="Landi L."/>
            <person name="Abate D."/>
            <person name="Pollastro S."/>
            <person name="Romanazzi G."/>
            <person name="Faretra F."/>
        </authorList>
    </citation>
    <scope>NUCLEOTIDE SEQUENCE [LARGE SCALE GENOMIC DNA]</scope>
    <source>
        <strain evidence="2 3">Mlax316</strain>
    </source>
</reference>
<evidence type="ECO:0000313" key="2">
    <source>
        <dbReference type="EMBL" id="KAB8304925.1"/>
    </source>
</evidence>
<accession>A0A5N6KMK0</accession>
<feature type="compositionally biased region" description="Polar residues" evidence="1">
    <location>
        <begin position="1019"/>
        <end position="1045"/>
    </location>
</feature>
<evidence type="ECO:0000313" key="3">
    <source>
        <dbReference type="Proteomes" id="UP000326757"/>
    </source>
</evidence>
<name>A0A5N6KMK0_MONLA</name>
<comment type="caution">
    <text evidence="2">The sequence shown here is derived from an EMBL/GenBank/DDBJ whole genome shotgun (WGS) entry which is preliminary data.</text>
</comment>
<dbReference type="Proteomes" id="UP000326757">
    <property type="component" value="Unassembled WGS sequence"/>
</dbReference>
<proteinExistence type="predicted"/>
<feature type="region of interest" description="Disordered" evidence="1">
    <location>
        <begin position="741"/>
        <end position="797"/>
    </location>
</feature>
<feature type="compositionally biased region" description="Basic residues" evidence="1">
    <location>
        <begin position="758"/>
        <end position="768"/>
    </location>
</feature>
<keyword evidence="3" id="KW-1185">Reference proteome</keyword>
<organism evidence="2 3">
    <name type="scientific">Monilinia laxa</name>
    <name type="common">Brown rot fungus</name>
    <name type="synonym">Sclerotinia laxa</name>
    <dbReference type="NCBI Taxonomy" id="61186"/>
    <lineage>
        <taxon>Eukaryota</taxon>
        <taxon>Fungi</taxon>
        <taxon>Dikarya</taxon>
        <taxon>Ascomycota</taxon>
        <taxon>Pezizomycotina</taxon>
        <taxon>Leotiomycetes</taxon>
        <taxon>Helotiales</taxon>
        <taxon>Sclerotiniaceae</taxon>
        <taxon>Monilinia</taxon>
    </lineage>
</organism>
<dbReference type="AlphaFoldDB" id="A0A5N6KMK0"/>
<feature type="region of interest" description="Disordered" evidence="1">
    <location>
        <begin position="327"/>
        <end position="355"/>
    </location>
</feature>
<feature type="compositionally biased region" description="Polar residues" evidence="1">
    <location>
        <begin position="950"/>
        <end position="971"/>
    </location>
</feature>
<gene>
    <name evidence="2" type="ORF">EYC80_004247</name>
</gene>
<feature type="region of interest" description="Disordered" evidence="1">
    <location>
        <begin position="947"/>
        <end position="1045"/>
    </location>
</feature>
<feature type="region of interest" description="Disordered" evidence="1">
    <location>
        <begin position="64"/>
        <end position="111"/>
    </location>
</feature>
<feature type="compositionally biased region" description="Low complexity" evidence="1">
    <location>
        <begin position="786"/>
        <end position="797"/>
    </location>
</feature>
<dbReference type="OrthoDB" id="3552010at2759"/>
<feature type="compositionally biased region" description="Polar residues" evidence="1">
    <location>
        <begin position="98"/>
        <end position="111"/>
    </location>
</feature>
<protein>
    <submittedName>
        <fullName evidence="2">Uncharacterized protein</fullName>
    </submittedName>
</protein>
<evidence type="ECO:0000256" key="1">
    <source>
        <dbReference type="SAM" id="MobiDB-lite"/>
    </source>
</evidence>
<dbReference type="EMBL" id="VIGI01000001">
    <property type="protein sequence ID" value="KAB8304925.1"/>
    <property type="molecule type" value="Genomic_DNA"/>
</dbReference>
<sequence length="1148" mass="123561">MDNQPATLVAQPDDVEFDALIDFAEGEGTEVLAAAAREPLLTTSSEFPVNTGADEQQWRAAVDANNPSPNPFNLTLPDRAHRRSGSRAGSTIEGGSGQTATIDSGSPSSEAVATLAMGPDLEVNFAEMMASLERYGSGDLTESAGAGVEEETVDVSLVGILIDPRLETSTAATNYSIAEVAAVNTEIQSGRSSSTAQVDVPEDYSSAEFPMGLLPFWENVNLDAIPSPPSNLVESLSQATTEANMAGTSSSTQANPVANMVGSLTQTPSINTAGFLPPVIPSFMGATQNTLLSVPGGYNMSFVPQGAGVMMNNPFSSVPGATIPTLQTSSSPAEPVAKRHQTGPPGIYGHNPSNLMRSETGRMTLRSSSSINVPDRSMVQLTRSATPNQSASNTTNESLSTEANIIVGLPTRSRSLTPALFATGASSTSGASAAQNPLHPASFLRDTLRASDGPLIVVSPSPLHPLSFHQPTPRAQWPTSHRPIPPSPAYSGSIPGYFQPGQDYNSHGNMGMNMNINTNMNMNMHMNTNMHNMRFPAPSQIGQQYQHNTNTGGQQNRRMPYPYPLVQPNSNEYMMAQAAFDLHSNRSFNGPTTFAPLGIRMNHNLLSQHVDRLEQQQPLTLEASEDQHRLRIAQRIQASLREYNLNAPMPFDGIPPPPLSDDLRMVPRIRKKISNELESERSALAINLLTIGERFECDFCSGPPMPHGIGLYNHEFLPIWGSVGHDWCRECVRTGKDRIPIADADNLDDDSSRPNKDKKGKGKGKGKRAAKEQAGSGPPPKKPIHSSSGSSPMNASGSSAYYRYHPMSDASNEFGDPQEKYSTIDNILINPFMHNLMCRGSQHRQIDMQKVKICERCKVLKLQIIAHRCHTEFSHIIALNDDGQWQMDLHSSNRQAPGSVQFGGSDDMNGGLNSNDLIIDVAADLANGYMTLDAIKAIVAAGMNEGGMSSGNASSSTNDGTNSSMSSNMDVTMSGTSSSGMNTSMSSATSPSMSSNMDFTMSGGISSSMQSASNPASQRKPTNVDSFSTPQTNQPSSSRQFQTAAEASNPHYHNVHMNGKPHGPISKFCMVCPSPSVFLCDGCPLTLCESCRYKLTNTCQGWFNNLVYTNGVNHNRNDAFLLRSDNGGYHEYGRFWPLPARMNFSGRY</sequence>
<feature type="compositionally biased region" description="Low complexity" evidence="1">
    <location>
        <begin position="972"/>
        <end position="1018"/>
    </location>
</feature>